<proteinExistence type="predicted"/>
<dbReference type="EMBL" id="GBXM01079050">
    <property type="protein sequence ID" value="JAH29527.1"/>
    <property type="molecule type" value="Transcribed_RNA"/>
</dbReference>
<sequence length="29" mass="3272">MNKCVVSSPDLLKTLNLIKHCMCYLFSIG</sequence>
<accession>A0A0E9RL36</accession>
<dbReference type="AlphaFoldDB" id="A0A0E9RL36"/>
<reference evidence="1" key="2">
    <citation type="journal article" date="2015" name="Fish Shellfish Immunol.">
        <title>Early steps in the European eel (Anguilla anguilla)-Vibrio vulnificus interaction in the gills: Role of the RtxA13 toxin.</title>
        <authorList>
            <person name="Callol A."/>
            <person name="Pajuelo D."/>
            <person name="Ebbesson L."/>
            <person name="Teles M."/>
            <person name="MacKenzie S."/>
            <person name="Amaro C."/>
        </authorList>
    </citation>
    <scope>NUCLEOTIDE SEQUENCE</scope>
</reference>
<protein>
    <submittedName>
        <fullName evidence="1">Uncharacterized protein</fullName>
    </submittedName>
</protein>
<organism evidence="1">
    <name type="scientific">Anguilla anguilla</name>
    <name type="common">European freshwater eel</name>
    <name type="synonym">Muraena anguilla</name>
    <dbReference type="NCBI Taxonomy" id="7936"/>
    <lineage>
        <taxon>Eukaryota</taxon>
        <taxon>Metazoa</taxon>
        <taxon>Chordata</taxon>
        <taxon>Craniata</taxon>
        <taxon>Vertebrata</taxon>
        <taxon>Euteleostomi</taxon>
        <taxon>Actinopterygii</taxon>
        <taxon>Neopterygii</taxon>
        <taxon>Teleostei</taxon>
        <taxon>Anguilliformes</taxon>
        <taxon>Anguillidae</taxon>
        <taxon>Anguilla</taxon>
    </lineage>
</organism>
<reference evidence="1" key="1">
    <citation type="submission" date="2014-11" db="EMBL/GenBank/DDBJ databases">
        <authorList>
            <person name="Amaro Gonzalez C."/>
        </authorList>
    </citation>
    <scope>NUCLEOTIDE SEQUENCE</scope>
</reference>
<name>A0A0E9RL36_ANGAN</name>
<evidence type="ECO:0000313" key="1">
    <source>
        <dbReference type="EMBL" id="JAH29527.1"/>
    </source>
</evidence>